<evidence type="ECO:0000313" key="2">
    <source>
        <dbReference type="Proteomes" id="UP000076532"/>
    </source>
</evidence>
<sequence>MLIRKFDIFILLRCERACYFRDIARIYHSPAFFCVSFRASSWSLWALSSMSCLRALSALCVPPCGRLPGPAILRASYPNADETGNPSKPSTSNQPTSPLDLNISSPSSARALHLERLQVQAQGCMTPIVGLMILPWLMKSPLVLVTITAVFAVL</sequence>
<name>A0A167TCY9_9AGAM</name>
<keyword evidence="2" id="KW-1185">Reference proteome</keyword>
<protein>
    <submittedName>
        <fullName evidence="1">Uncharacterized protein</fullName>
    </submittedName>
</protein>
<reference evidence="1 2" key="1">
    <citation type="journal article" date="2016" name="Mol. Biol. Evol.">
        <title>Comparative Genomics of Early-Diverging Mushroom-Forming Fungi Provides Insights into the Origins of Lignocellulose Decay Capabilities.</title>
        <authorList>
            <person name="Nagy L.G."/>
            <person name="Riley R."/>
            <person name="Tritt A."/>
            <person name="Adam C."/>
            <person name="Daum C."/>
            <person name="Floudas D."/>
            <person name="Sun H."/>
            <person name="Yadav J.S."/>
            <person name="Pangilinan J."/>
            <person name="Larsson K.H."/>
            <person name="Matsuura K."/>
            <person name="Barry K."/>
            <person name="Labutti K."/>
            <person name="Kuo R."/>
            <person name="Ohm R.A."/>
            <person name="Bhattacharya S.S."/>
            <person name="Shirouzu T."/>
            <person name="Yoshinaga Y."/>
            <person name="Martin F.M."/>
            <person name="Grigoriev I.V."/>
            <person name="Hibbett D.S."/>
        </authorList>
    </citation>
    <scope>NUCLEOTIDE SEQUENCE [LARGE SCALE GENOMIC DNA]</scope>
    <source>
        <strain evidence="1 2">CBS 109695</strain>
    </source>
</reference>
<organism evidence="1 2">
    <name type="scientific">Athelia psychrophila</name>
    <dbReference type="NCBI Taxonomy" id="1759441"/>
    <lineage>
        <taxon>Eukaryota</taxon>
        <taxon>Fungi</taxon>
        <taxon>Dikarya</taxon>
        <taxon>Basidiomycota</taxon>
        <taxon>Agaricomycotina</taxon>
        <taxon>Agaricomycetes</taxon>
        <taxon>Agaricomycetidae</taxon>
        <taxon>Atheliales</taxon>
        <taxon>Atheliaceae</taxon>
        <taxon>Athelia</taxon>
    </lineage>
</organism>
<accession>A0A167TCY9</accession>
<dbReference type="Proteomes" id="UP000076532">
    <property type="component" value="Unassembled WGS sequence"/>
</dbReference>
<gene>
    <name evidence="1" type="ORF">FIBSPDRAFT_1055633</name>
</gene>
<dbReference type="EMBL" id="KV418290">
    <property type="protein sequence ID" value="KZP02811.1"/>
    <property type="molecule type" value="Genomic_DNA"/>
</dbReference>
<evidence type="ECO:0000313" key="1">
    <source>
        <dbReference type="EMBL" id="KZP02811.1"/>
    </source>
</evidence>
<proteinExistence type="predicted"/>
<dbReference type="AlphaFoldDB" id="A0A167TCY9"/>